<evidence type="ECO:0000313" key="11">
    <source>
        <dbReference type="EMBL" id="THV36847.1"/>
    </source>
</evidence>
<gene>
    <name evidence="7" type="primary">glnD</name>
    <name evidence="11" type="ORF">FAA86_10130</name>
</gene>
<dbReference type="Pfam" id="PF01909">
    <property type="entry name" value="NTP_transf_2"/>
    <property type="match status" value="1"/>
</dbReference>
<comment type="function">
    <text evidence="7">Modifies, by uridylylation and deuridylylation, the PII regulatory proteins (GlnB and homologs), in response to the nitrogen status of the cell that GlnD senses through the glutamine level. Under low glutamine levels, catalyzes the conversion of the PII proteins and UTP to PII-UMP and PPi, while under higher glutamine levels, GlnD hydrolyzes PII-UMP to PII and UMP (deuridylylation). Thus, controls uridylylation state and activity of the PII proteins, and plays an important role in the regulation of nitrogen metabolism.</text>
</comment>
<dbReference type="NCBIfam" id="NF003467">
    <property type="entry name" value="PRK05092.1"/>
    <property type="match status" value="1"/>
</dbReference>
<evidence type="ECO:0000256" key="4">
    <source>
        <dbReference type="ARBA" id="ARBA00022801"/>
    </source>
</evidence>
<keyword evidence="1 7" id="KW-0808">Transferase</keyword>
<dbReference type="InterPro" id="IPR043519">
    <property type="entry name" value="NT_sf"/>
</dbReference>
<dbReference type="Gene3D" id="1.10.3090.10">
    <property type="entry name" value="cca-adding enzyme, domain 2"/>
    <property type="match status" value="1"/>
</dbReference>
<dbReference type="Pfam" id="PF24931">
    <property type="entry name" value="ACT_ACR9_3rd"/>
    <property type="match status" value="1"/>
</dbReference>
<evidence type="ECO:0000259" key="10">
    <source>
        <dbReference type="PROSITE" id="PS51831"/>
    </source>
</evidence>
<evidence type="ECO:0000256" key="2">
    <source>
        <dbReference type="ARBA" id="ARBA00022695"/>
    </source>
</evidence>
<dbReference type="SUPFAM" id="SSF81891">
    <property type="entry name" value="Poly A polymerase C-terminal region-like"/>
    <property type="match status" value="1"/>
</dbReference>
<dbReference type="InterPro" id="IPR006674">
    <property type="entry name" value="HD_domain"/>
</dbReference>
<keyword evidence="3" id="KW-0677">Repeat</keyword>
<dbReference type="SUPFAM" id="SSF81301">
    <property type="entry name" value="Nucleotidyltransferase"/>
    <property type="match status" value="1"/>
</dbReference>
<dbReference type="HAMAP" id="MF_00277">
    <property type="entry name" value="PII_uridylyl_transf"/>
    <property type="match status" value="1"/>
</dbReference>
<dbReference type="EC" id="2.7.7.59" evidence="7"/>
<feature type="domain" description="HD" evidence="10">
    <location>
        <begin position="501"/>
        <end position="623"/>
    </location>
</feature>
<dbReference type="GO" id="GO:0008081">
    <property type="term" value="F:phosphoric diester hydrolase activity"/>
    <property type="evidence" value="ECO:0007669"/>
    <property type="project" value="UniProtKB-UniRule"/>
</dbReference>
<dbReference type="GO" id="GO:0008773">
    <property type="term" value="F:[protein-PII] uridylyltransferase activity"/>
    <property type="evidence" value="ECO:0007669"/>
    <property type="project" value="UniProtKB-UniRule"/>
</dbReference>
<dbReference type="PANTHER" id="PTHR47320">
    <property type="entry name" value="BIFUNCTIONAL URIDYLYLTRANSFERASE/URIDYLYL-REMOVING ENZYME"/>
    <property type="match status" value="1"/>
</dbReference>
<dbReference type="SMART" id="SM00471">
    <property type="entry name" value="HDc"/>
    <property type="match status" value="1"/>
</dbReference>
<keyword evidence="5 7" id="KW-0460">Magnesium</keyword>
<evidence type="ECO:0000256" key="7">
    <source>
        <dbReference type="HAMAP-Rule" id="MF_00277"/>
    </source>
</evidence>
<evidence type="ECO:0000259" key="9">
    <source>
        <dbReference type="PROSITE" id="PS51671"/>
    </source>
</evidence>
<comment type="catalytic activity">
    <reaction evidence="7">
        <text>[protein-PII]-uridylyl-L-tyrosine + H2O = [protein-PII]-L-tyrosine + UMP + H(+)</text>
        <dbReference type="Rhea" id="RHEA:48600"/>
        <dbReference type="Rhea" id="RHEA-COMP:12147"/>
        <dbReference type="Rhea" id="RHEA-COMP:12148"/>
        <dbReference type="ChEBI" id="CHEBI:15377"/>
        <dbReference type="ChEBI" id="CHEBI:15378"/>
        <dbReference type="ChEBI" id="CHEBI:46858"/>
        <dbReference type="ChEBI" id="CHEBI:57865"/>
        <dbReference type="ChEBI" id="CHEBI:90602"/>
    </reaction>
</comment>
<keyword evidence="2 7" id="KW-0548">Nucleotidyltransferase</keyword>
<dbReference type="NCBIfam" id="TIGR01693">
    <property type="entry name" value="UTase_glnD"/>
    <property type="match status" value="1"/>
</dbReference>
<dbReference type="CDD" id="cd05401">
    <property type="entry name" value="NT_GlnE_GlnD_like"/>
    <property type="match status" value="1"/>
</dbReference>
<dbReference type="PIRSF" id="PIRSF006288">
    <property type="entry name" value="PII_uridyltransf"/>
    <property type="match status" value="1"/>
</dbReference>
<dbReference type="EC" id="3.1.4.-" evidence="7"/>
<dbReference type="InterPro" id="IPR013546">
    <property type="entry name" value="PII_UdlTrfase/GS_AdlTrfase"/>
</dbReference>
<accession>A0A4S8PYN1</accession>
<feature type="region of interest" description="Disordered" evidence="8">
    <location>
        <begin position="931"/>
        <end position="952"/>
    </location>
</feature>
<evidence type="ECO:0000256" key="3">
    <source>
        <dbReference type="ARBA" id="ARBA00022737"/>
    </source>
</evidence>
<dbReference type="EMBL" id="STGU01000004">
    <property type="protein sequence ID" value="THV36847.1"/>
    <property type="molecule type" value="Genomic_DNA"/>
</dbReference>
<comment type="activity regulation">
    <text evidence="7">Uridylyltransferase (UTase) activity is inhibited by glutamine, while glutamine activates uridylyl-removing (UR) activity.</text>
</comment>
<dbReference type="InterPro" id="IPR003607">
    <property type="entry name" value="HD/PDEase_dom"/>
</dbReference>
<name>A0A4S8PYN1_9HYPH</name>
<protein>
    <recommendedName>
        <fullName evidence="7">Bifunctional uridylyltransferase/uridylyl-removing enzyme</fullName>
        <shortName evidence="7">UTase/UR</shortName>
    </recommendedName>
    <alternativeName>
        <fullName evidence="7">Bifunctional [protein-PII] modification enzyme</fullName>
    </alternativeName>
    <alternativeName>
        <fullName evidence="7">Bifunctional nitrogen sensor protein</fullName>
    </alternativeName>
    <domain>
        <recommendedName>
            <fullName evidence="7">[Protein-PII] uridylyltransferase</fullName>
            <shortName evidence="7">PII uridylyltransferase</shortName>
            <shortName evidence="7">UTase</shortName>
            <ecNumber evidence="7">2.7.7.59</ecNumber>
        </recommendedName>
    </domain>
    <domain>
        <recommendedName>
            <fullName evidence="7">[Protein-PII]-UMP uridylyl-removing enzyme</fullName>
            <shortName evidence="7">UR</shortName>
            <ecNumber evidence="7">3.1.4.-</ecNumber>
        </recommendedName>
    </domain>
</protein>
<comment type="domain">
    <text evidence="7">Has four distinct domains: an N-terminal nucleotidyltransferase (NT) domain responsible for UTase activity, a central HD domain that encodes UR activity, and two C-terminal ACT domains that seem to have a role in glutamine sensing.</text>
</comment>
<comment type="catalytic activity">
    <reaction evidence="7">
        <text>[protein-PII]-L-tyrosine + UTP = [protein-PII]-uridylyl-L-tyrosine + diphosphate</text>
        <dbReference type="Rhea" id="RHEA:13673"/>
        <dbReference type="Rhea" id="RHEA-COMP:12147"/>
        <dbReference type="Rhea" id="RHEA-COMP:12148"/>
        <dbReference type="ChEBI" id="CHEBI:33019"/>
        <dbReference type="ChEBI" id="CHEBI:46398"/>
        <dbReference type="ChEBI" id="CHEBI:46858"/>
        <dbReference type="ChEBI" id="CHEBI:90602"/>
        <dbReference type="EC" id="2.7.7.59"/>
    </reaction>
</comment>
<comment type="similarity">
    <text evidence="7">Belongs to the GlnD family.</text>
</comment>
<dbReference type="GO" id="GO:0006808">
    <property type="term" value="P:regulation of nitrogen utilization"/>
    <property type="evidence" value="ECO:0007669"/>
    <property type="project" value="UniProtKB-UniRule"/>
</dbReference>
<evidence type="ECO:0000256" key="5">
    <source>
        <dbReference type="ARBA" id="ARBA00022842"/>
    </source>
</evidence>
<dbReference type="Proteomes" id="UP000307378">
    <property type="component" value="Unassembled WGS sequence"/>
</dbReference>
<dbReference type="SUPFAM" id="SSF55021">
    <property type="entry name" value="ACT-like"/>
    <property type="match status" value="2"/>
</dbReference>
<reference evidence="11 12" key="1">
    <citation type="submission" date="2019-04" db="EMBL/GenBank/DDBJ databases">
        <title>genome sequence of strain W3.</title>
        <authorList>
            <person name="Gao J."/>
            <person name="Sun J."/>
        </authorList>
    </citation>
    <scope>NUCLEOTIDE SEQUENCE [LARGE SCALE GENOMIC DNA]</scope>
    <source>
        <strain evidence="11 12">W3</strain>
    </source>
</reference>
<dbReference type="Gene3D" id="3.30.460.10">
    <property type="entry name" value="Beta Polymerase, domain 2"/>
    <property type="match status" value="1"/>
</dbReference>
<dbReference type="Gene3D" id="3.30.70.260">
    <property type="match status" value="1"/>
</dbReference>
<evidence type="ECO:0000256" key="6">
    <source>
        <dbReference type="ARBA" id="ARBA00023268"/>
    </source>
</evidence>
<dbReference type="InterPro" id="IPR010043">
    <property type="entry name" value="UTase/UR"/>
</dbReference>
<dbReference type="CDD" id="cd04899">
    <property type="entry name" value="ACT_ACR-UUR-like_2"/>
    <property type="match status" value="1"/>
</dbReference>
<dbReference type="PROSITE" id="PS51831">
    <property type="entry name" value="HD"/>
    <property type="match status" value="1"/>
</dbReference>
<dbReference type="InterPro" id="IPR002934">
    <property type="entry name" value="Polymerase_NTP_transf_dom"/>
</dbReference>
<evidence type="ECO:0000313" key="12">
    <source>
        <dbReference type="Proteomes" id="UP000307378"/>
    </source>
</evidence>
<evidence type="ECO:0000256" key="8">
    <source>
        <dbReference type="SAM" id="MobiDB-lite"/>
    </source>
</evidence>
<dbReference type="InterPro" id="IPR002912">
    <property type="entry name" value="ACT_dom"/>
</dbReference>
<comment type="cofactor">
    <cofactor evidence="7">
        <name>Mg(2+)</name>
        <dbReference type="ChEBI" id="CHEBI:18420"/>
    </cofactor>
</comment>
<dbReference type="PROSITE" id="PS51671">
    <property type="entry name" value="ACT"/>
    <property type="match status" value="2"/>
</dbReference>
<feature type="region of interest" description="Uridylyltransferase" evidence="7">
    <location>
        <begin position="1"/>
        <end position="384"/>
    </location>
</feature>
<sequence>MPGFPRDDAAPMANAVLAFDDLLDIDVLRASCKTIAEAGCGNMLETRSKLLPILKKASADAREQARLKLFEDGSGMNCANRISWIQDQLISVIFDFARTHVYPKDANGLAVAAVGGYGRGTLAPGSDIDLLFLLPPKAGPAMHKAVEFVLYLLWDVGFKVGHATRTVEECIRLSKADMTIRTAILETRHICGEEALVTELQQRFDQEVTTGTAPEFIAAKLAERDERHRKAGDSRYLVEPNVKEGKGGLRDLQTLFWIAKYNYHVRDTDELVRLGVLSRHEWRLFQKADDFLWAVRCHMHYLTGKPEERLYFDIQPEIAKNLDYQSRPGLSAVERFMKHYFLVAKDVGDLTRIFAAALEDQQAKAAPGIGGMIGRFANRPRKIPGASEFIDDRGRIALADPGIFKKDPMSIMRLFHVADLNGLEFHPDALKAVTRSLSLIKNDFRESEEANRLFLSILTSRKDPGFILRRMNEAGVLGRFMPEFGKIVSMMQFNMYHHYTVDEHLIRTVEVLSEIDKGNAEEIHPLANKIMPEIEDRQTLYVAVLLHDIAKGRQEDHSVAGAKVARKLCPRLGLTPKQTEMVAWLIDQHLLMSMVAQTRDLHDRKTITDFAEKVQSLDRLKMLLVLTVCDIRAVGPGVWNGWKGQLLRTLYYETELLLSGGFSQVSRKERAKHAAEQLTQALDGWSQKDQRTYTKLHYEPYLLSVDLEDQVRHAHFIRQADKSGQALATMVRTHQFHAITEITVLSPDHPRLLSIIAGACAAAGANIADAQIFTTSDGRALDTILINREFPIDEDEMRRAATIGKMIEDVLSGRKRLPEVIATRSKGKKKNKTFPVQPDVRISNALSNKFTVIEVECLDRIGLLAEITAVLSDLSLDIHSARITTFGEKVIDTFYVTDLVGQKVTNENRQANIANRLKAVMVDQPDELRDNMPSGIIAPPPRAAPVPKKARA</sequence>
<dbReference type="Pfam" id="PF08335">
    <property type="entry name" value="GlnD_UR_UTase"/>
    <property type="match status" value="1"/>
</dbReference>
<comment type="caution">
    <text evidence="11">The sequence shown here is derived from an EMBL/GenBank/DDBJ whole genome shotgun (WGS) entry which is preliminary data.</text>
</comment>
<dbReference type="SUPFAM" id="SSF81593">
    <property type="entry name" value="Nucleotidyltransferase substrate binding subunit/domain"/>
    <property type="match status" value="1"/>
</dbReference>
<organism evidence="11 12">
    <name type="scientific">Rhizobium rosettiformans W3</name>
    <dbReference type="NCBI Taxonomy" id="538378"/>
    <lineage>
        <taxon>Bacteria</taxon>
        <taxon>Pseudomonadati</taxon>
        <taxon>Pseudomonadota</taxon>
        <taxon>Alphaproteobacteria</taxon>
        <taxon>Hyphomicrobiales</taxon>
        <taxon>Rhizobiaceae</taxon>
        <taxon>Rhizobium/Agrobacterium group</taxon>
        <taxon>Rhizobium</taxon>
    </lineage>
</organism>
<keyword evidence="6 7" id="KW-0511">Multifunctional enzyme</keyword>
<dbReference type="PANTHER" id="PTHR47320:SF1">
    <property type="entry name" value="BIFUNCTIONAL URIDYLYLTRANSFERASE_URIDYLYL-REMOVING ENZYME"/>
    <property type="match status" value="1"/>
</dbReference>
<dbReference type="InterPro" id="IPR045865">
    <property type="entry name" value="ACT-like_dom_sf"/>
</dbReference>
<feature type="domain" description="ACT" evidence="9">
    <location>
        <begin position="741"/>
        <end position="822"/>
    </location>
</feature>
<dbReference type="Pfam" id="PF01966">
    <property type="entry name" value="HD"/>
    <property type="match status" value="1"/>
</dbReference>
<feature type="domain" description="ACT" evidence="9">
    <location>
        <begin position="852"/>
        <end position="931"/>
    </location>
</feature>
<keyword evidence="4 7" id="KW-0378">Hydrolase</keyword>
<comment type="caution">
    <text evidence="7">Lacks conserved residue(s) required for the propagation of feature annotation.</text>
</comment>
<evidence type="ECO:0000256" key="1">
    <source>
        <dbReference type="ARBA" id="ARBA00022679"/>
    </source>
</evidence>
<dbReference type="AlphaFoldDB" id="A0A4S8PYN1"/>
<proteinExistence type="inferred from homology"/>
<dbReference type="CDD" id="cd00077">
    <property type="entry name" value="HDc"/>
    <property type="match status" value="1"/>
</dbReference>